<keyword evidence="1" id="KW-0472">Membrane</keyword>
<reference evidence="2 3" key="1">
    <citation type="submission" date="2018-06" db="EMBL/GenBank/DDBJ databases">
        <title>Genomic Encyclopedia of Archaeal and Bacterial Type Strains, Phase II (KMG-II): from individual species to whole genera.</title>
        <authorList>
            <person name="Goeker M."/>
        </authorList>
    </citation>
    <scope>NUCLEOTIDE SEQUENCE [LARGE SCALE GENOMIC DNA]</scope>
    <source>
        <strain evidence="2 3">T4</strain>
    </source>
</reference>
<protein>
    <recommendedName>
        <fullName evidence="4">Tetratricopeptide repeat protein</fullName>
    </recommendedName>
</protein>
<comment type="caution">
    <text evidence="2">The sequence shown here is derived from an EMBL/GenBank/DDBJ whole genome shotgun (WGS) entry which is preliminary data.</text>
</comment>
<evidence type="ECO:0008006" key="4">
    <source>
        <dbReference type="Google" id="ProtNLM"/>
    </source>
</evidence>
<evidence type="ECO:0000313" key="2">
    <source>
        <dbReference type="EMBL" id="PZV81551.1"/>
    </source>
</evidence>
<evidence type="ECO:0000256" key="1">
    <source>
        <dbReference type="SAM" id="Phobius"/>
    </source>
</evidence>
<feature type="transmembrane region" description="Helical" evidence="1">
    <location>
        <begin position="86"/>
        <end position="110"/>
    </location>
</feature>
<accession>A0A326RNZ8</accession>
<gene>
    <name evidence="2" type="ORF">CLV31_11083</name>
</gene>
<dbReference type="OrthoDB" id="825316at2"/>
<dbReference type="EMBL" id="QKTX01000010">
    <property type="protein sequence ID" value="PZV81551.1"/>
    <property type="molecule type" value="Genomic_DNA"/>
</dbReference>
<evidence type="ECO:0000313" key="3">
    <source>
        <dbReference type="Proteomes" id="UP000248917"/>
    </source>
</evidence>
<dbReference type="Proteomes" id="UP000248917">
    <property type="component" value="Unassembled WGS sequence"/>
</dbReference>
<organism evidence="2 3">
    <name type="scientific">Algoriphagus aquaeductus</name>
    <dbReference type="NCBI Taxonomy" id="475299"/>
    <lineage>
        <taxon>Bacteria</taxon>
        <taxon>Pseudomonadati</taxon>
        <taxon>Bacteroidota</taxon>
        <taxon>Cytophagia</taxon>
        <taxon>Cytophagales</taxon>
        <taxon>Cyclobacteriaceae</taxon>
        <taxon>Algoriphagus</taxon>
    </lineage>
</organism>
<dbReference type="RefSeq" id="WP_111393537.1">
    <property type="nucleotide sequence ID" value="NZ_QKTX01000010.1"/>
</dbReference>
<dbReference type="AlphaFoldDB" id="A0A326RNZ8"/>
<keyword evidence="1" id="KW-0812">Transmembrane</keyword>
<keyword evidence="1" id="KW-1133">Transmembrane helix</keyword>
<keyword evidence="3" id="KW-1185">Reference proteome</keyword>
<name>A0A326RNZ8_9BACT</name>
<proteinExistence type="predicted"/>
<sequence>MNENYTLEELEAYLYGELPQEKAKLLEEEIKTDLALRSELEALKISKEAIELAAWKKVISQSQRDFLANRPQGKQTQSISQGSSGVLVWTFRFAASVALISLAMGFYLLFSVSPESIISQPVAFSIPLMRSSEVTTSAIRSAYLDKDFAKVIEVVRSLANPSLEESFLLGMAYLETNAHEKAISQFMRVESENEKLQTKDFADEVDYFLVRAYLSLGQIEEGAYRMKKIRNDPQHTYHQNFGMLDQLKIFILGIKN</sequence>